<dbReference type="PANTHER" id="PTHR45527">
    <property type="entry name" value="NONRIBOSOMAL PEPTIDE SYNTHETASE"/>
    <property type="match status" value="1"/>
</dbReference>
<dbReference type="Pfam" id="PF13193">
    <property type="entry name" value="AMP-binding_C"/>
    <property type="match status" value="1"/>
</dbReference>
<dbReference type="Gene3D" id="1.10.1200.10">
    <property type="entry name" value="ACP-like"/>
    <property type="match status" value="1"/>
</dbReference>
<dbReference type="InterPro" id="IPR006162">
    <property type="entry name" value="Ppantetheine_attach_site"/>
</dbReference>
<dbReference type="InterPro" id="IPR023213">
    <property type="entry name" value="CAT-like_dom_sf"/>
</dbReference>
<dbReference type="Proteomes" id="UP000817854">
    <property type="component" value="Unassembled WGS sequence"/>
</dbReference>
<evidence type="ECO:0000259" key="4">
    <source>
        <dbReference type="PROSITE" id="PS50075"/>
    </source>
</evidence>
<evidence type="ECO:0000313" key="6">
    <source>
        <dbReference type="Proteomes" id="UP000817854"/>
    </source>
</evidence>
<dbReference type="Pfam" id="PF00668">
    <property type="entry name" value="Condensation"/>
    <property type="match status" value="1"/>
</dbReference>
<keyword evidence="3" id="KW-0597">Phosphoprotein</keyword>
<accession>A0ABX0ITR2</accession>
<comment type="caution">
    <text evidence="5">The sequence shown here is derived from an EMBL/GenBank/DDBJ whole genome shotgun (WGS) entry which is preliminary data.</text>
</comment>
<name>A0ABX0ITR2_9FLAO</name>
<comment type="cofactor">
    <cofactor evidence="1">
        <name>pantetheine 4'-phosphate</name>
        <dbReference type="ChEBI" id="CHEBI:47942"/>
    </cofactor>
</comment>
<dbReference type="SUPFAM" id="SSF52777">
    <property type="entry name" value="CoA-dependent acyltransferases"/>
    <property type="match status" value="2"/>
</dbReference>
<dbReference type="Gene3D" id="3.30.300.30">
    <property type="match status" value="1"/>
</dbReference>
<dbReference type="CDD" id="cd05930">
    <property type="entry name" value="A_NRPS"/>
    <property type="match status" value="1"/>
</dbReference>
<dbReference type="Gene3D" id="3.30.559.30">
    <property type="entry name" value="Nonribosomal peptide synthetase, condensation domain"/>
    <property type="match status" value="1"/>
</dbReference>
<dbReference type="PROSITE" id="PS50075">
    <property type="entry name" value="CARRIER"/>
    <property type="match status" value="1"/>
</dbReference>
<evidence type="ECO:0000256" key="3">
    <source>
        <dbReference type="ARBA" id="ARBA00022553"/>
    </source>
</evidence>
<sequence>MIFQNELLKSLEIHSDKIAIENGESQISYSELFTITNKITSFLLKQNLEPETVIGLKFNDRQSLIYAIIGAMNARCVIVPIDGSLPEKRIQTIAEELNLKFVITSKECPKIESLAINNFFIEDILNNEINSIDIQYPIFNSNDSIYIYFTSGSTGKPKGIIGKNCSLLQFLQWEIDTFKIDTNTKVSQFISPYFDAFLRDIFTPLLAGGTICLIPTDEDFFTPEKIVPWIEKSKINLIHCVPSLFRVINNDLLTPEIFSNLKNILLSGEKIIPSELKSWYDLFGSRIQLVNLYGTTETTMIRSCYKIQPEDVNLQKMPIGNPINNTEFLIADKNFKPCNLFVVGDLYIISEFTSKGYLNAPELTKEKFIVIESGSGENKIAFKTGDKARRMVGGVIDLMGREDRQVKLRGMRIELDEIENVLVQVDSVKNAVVIKHIDGEENDNPKTDNKFQGSESLIAFVIRSEKISDDFNLQEDVLKYLNDNLPSYMIPSTIMEIKEFPLLENGKINFNGLSKYLVTDKVVAPKNEIESSLLEIWKEILGDKKISTEDSFHSIGGNSLAIMRLIGKIYKEYNVRFTLSELFNNLTIVKQADHIKKSEKDNLLIINKLEGKDSYNLSSAQERIYYNYELNKESTAYNLPMAWVIQGDIDKVKLENSLIKLIERHESLRTLFKFENGKLQQVVRDIIDFKIEEIYSNEGNIDQAISSFIKPFDLSIAPLIRAGIISTNKEEKVFIVDIHHIVCDGMSQNNLFSDLMKLYKGDELEPLLLQYKDYADWECKFKQTNDYISHREFWLKNFEEEIPNLQLPVSNLKVDENSDRGGSISFKVEMNVVRKITNDLKKDEITTFSVLYSMFFMYLSQLTGQDDIVIGINSSGRIQEELEDVVGMFTKTLPIRYQLDANFKFRDYVKEIHKLLIQANSSQIYDLSDIVKEINNNRSTSIKQLFDVMFVFQNFAEKKVQLDEVKLSSYEFENKTYKYPITMFASEGEDAIYFRMEYSLLHFTPSDVEEISEQFKSLILKISENLDANVVQYFDYALNEPLINEDEISFNF</sequence>
<organism evidence="5 6">
    <name type="scientific">Flavobacterium jejuense</name>
    <dbReference type="NCBI Taxonomy" id="1544455"/>
    <lineage>
        <taxon>Bacteria</taxon>
        <taxon>Pseudomonadati</taxon>
        <taxon>Bacteroidota</taxon>
        <taxon>Flavobacteriia</taxon>
        <taxon>Flavobacteriales</taxon>
        <taxon>Flavobacteriaceae</taxon>
        <taxon>Flavobacterium</taxon>
    </lineage>
</organism>
<keyword evidence="2" id="KW-0596">Phosphopantetheine</keyword>
<dbReference type="Gene3D" id="3.40.50.12780">
    <property type="entry name" value="N-terminal domain of ligase-like"/>
    <property type="match status" value="1"/>
</dbReference>
<dbReference type="SUPFAM" id="SSF56801">
    <property type="entry name" value="Acetyl-CoA synthetase-like"/>
    <property type="match status" value="1"/>
</dbReference>
<protein>
    <submittedName>
        <fullName evidence="5">Amino acid adenylation domain-containing protein</fullName>
    </submittedName>
</protein>
<dbReference type="InterPro" id="IPR025110">
    <property type="entry name" value="AMP-bd_C"/>
</dbReference>
<dbReference type="SUPFAM" id="SSF47336">
    <property type="entry name" value="ACP-like"/>
    <property type="match status" value="1"/>
</dbReference>
<dbReference type="InterPro" id="IPR042099">
    <property type="entry name" value="ANL_N_sf"/>
</dbReference>
<dbReference type="InterPro" id="IPR000873">
    <property type="entry name" value="AMP-dep_synth/lig_dom"/>
</dbReference>
<dbReference type="InterPro" id="IPR020845">
    <property type="entry name" value="AMP-binding_CS"/>
</dbReference>
<evidence type="ECO:0000256" key="1">
    <source>
        <dbReference type="ARBA" id="ARBA00001957"/>
    </source>
</evidence>
<gene>
    <name evidence="5" type="ORF">FIA58_009550</name>
</gene>
<dbReference type="InterPro" id="IPR001242">
    <property type="entry name" value="Condensation_dom"/>
</dbReference>
<dbReference type="PROSITE" id="PS00012">
    <property type="entry name" value="PHOSPHOPANTETHEINE"/>
    <property type="match status" value="1"/>
</dbReference>
<dbReference type="NCBIfam" id="TIGR01733">
    <property type="entry name" value="AA-adenyl-dom"/>
    <property type="match status" value="1"/>
</dbReference>
<dbReference type="Gene3D" id="3.30.559.10">
    <property type="entry name" value="Chloramphenicol acetyltransferase-like domain"/>
    <property type="match status" value="1"/>
</dbReference>
<dbReference type="Pfam" id="PF00501">
    <property type="entry name" value="AMP-binding"/>
    <property type="match status" value="1"/>
</dbReference>
<reference evidence="5 6" key="2">
    <citation type="submission" date="2020-02" db="EMBL/GenBank/DDBJ databases">
        <title>Flavobacterium profundi sp. nov., isolated from a deep-sea seamount.</title>
        <authorList>
            <person name="Zhang D.-C."/>
        </authorList>
    </citation>
    <scope>NUCLEOTIDE SEQUENCE [LARGE SCALE GENOMIC DNA]</scope>
    <source>
        <strain evidence="5 6">EC11</strain>
    </source>
</reference>
<dbReference type="InterPro" id="IPR010071">
    <property type="entry name" value="AA_adenyl_dom"/>
</dbReference>
<dbReference type="PANTHER" id="PTHR45527:SF1">
    <property type="entry name" value="FATTY ACID SYNTHASE"/>
    <property type="match status" value="1"/>
</dbReference>
<dbReference type="PROSITE" id="PS00455">
    <property type="entry name" value="AMP_BINDING"/>
    <property type="match status" value="1"/>
</dbReference>
<dbReference type="InterPro" id="IPR009081">
    <property type="entry name" value="PP-bd_ACP"/>
</dbReference>
<dbReference type="EMBL" id="VEVQ02000005">
    <property type="protein sequence ID" value="NHN25918.1"/>
    <property type="molecule type" value="Genomic_DNA"/>
</dbReference>
<evidence type="ECO:0000313" key="5">
    <source>
        <dbReference type="EMBL" id="NHN25918.1"/>
    </source>
</evidence>
<feature type="domain" description="Carrier" evidence="4">
    <location>
        <begin position="524"/>
        <end position="599"/>
    </location>
</feature>
<keyword evidence="6" id="KW-1185">Reference proteome</keyword>
<evidence type="ECO:0000256" key="2">
    <source>
        <dbReference type="ARBA" id="ARBA00022450"/>
    </source>
</evidence>
<dbReference type="InterPro" id="IPR036736">
    <property type="entry name" value="ACP-like_sf"/>
</dbReference>
<dbReference type="Pfam" id="PF00550">
    <property type="entry name" value="PP-binding"/>
    <property type="match status" value="1"/>
</dbReference>
<proteinExistence type="predicted"/>
<dbReference type="InterPro" id="IPR045851">
    <property type="entry name" value="AMP-bd_C_sf"/>
</dbReference>
<reference evidence="6" key="1">
    <citation type="submission" date="2019-05" db="EMBL/GenBank/DDBJ databases">
        <title>Flavobacterium profundi sp. nov., isolated from a deep-sea seamount.</title>
        <authorList>
            <person name="Zhang D.-C."/>
        </authorList>
    </citation>
    <scope>NUCLEOTIDE SEQUENCE [LARGE SCALE GENOMIC DNA]</scope>
    <source>
        <strain evidence="6">EC11</strain>
    </source>
</reference>
<dbReference type="RefSeq" id="WP_140962255.1">
    <property type="nucleotide sequence ID" value="NZ_VEVQ02000005.1"/>
</dbReference>